<organism evidence="2">
    <name type="scientific">Cacopsylla melanoneura</name>
    <dbReference type="NCBI Taxonomy" id="428564"/>
    <lineage>
        <taxon>Eukaryota</taxon>
        <taxon>Metazoa</taxon>
        <taxon>Ecdysozoa</taxon>
        <taxon>Arthropoda</taxon>
        <taxon>Hexapoda</taxon>
        <taxon>Insecta</taxon>
        <taxon>Pterygota</taxon>
        <taxon>Neoptera</taxon>
        <taxon>Paraneoptera</taxon>
        <taxon>Hemiptera</taxon>
        <taxon>Sternorrhyncha</taxon>
        <taxon>Psylloidea</taxon>
        <taxon>Psyllidae</taxon>
        <taxon>Psyllinae</taxon>
        <taxon>Cacopsylla</taxon>
    </lineage>
</organism>
<keyword evidence="1" id="KW-1133">Transmembrane helix</keyword>
<reference evidence="2" key="1">
    <citation type="submission" date="2021-05" db="EMBL/GenBank/DDBJ databases">
        <authorList>
            <person name="Alioto T."/>
            <person name="Alioto T."/>
            <person name="Gomez Garrido J."/>
        </authorList>
    </citation>
    <scope>NUCLEOTIDE SEQUENCE</scope>
</reference>
<protein>
    <submittedName>
        <fullName evidence="2">Uncharacterized protein</fullName>
    </submittedName>
</protein>
<keyword evidence="1" id="KW-0812">Transmembrane</keyword>
<dbReference type="AlphaFoldDB" id="A0A8D9FDI0"/>
<dbReference type="EMBL" id="HBUF01650336">
    <property type="protein sequence ID" value="CAG6786808.1"/>
    <property type="molecule type" value="Transcribed_RNA"/>
</dbReference>
<evidence type="ECO:0000313" key="2">
    <source>
        <dbReference type="EMBL" id="CAG6786808.1"/>
    </source>
</evidence>
<feature type="transmembrane region" description="Helical" evidence="1">
    <location>
        <begin position="71"/>
        <end position="88"/>
    </location>
</feature>
<proteinExistence type="predicted"/>
<name>A0A8D9FDI0_9HEMI</name>
<accession>A0A8D9FDI0</accession>
<evidence type="ECO:0000256" key="1">
    <source>
        <dbReference type="SAM" id="Phobius"/>
    </source>
</evidence>
<sequence>MNILDSRGEKKLLTAQHKILLLLFYIITYLVIDITLSQILLYLLKKPLYSPSFSFVIFFLWCTTKNKWMKAVNLFVSCILFIPHFVHIKKKLKNWFLLA</sequence>
<feature type="transmembrane region" description="Helical" evidence="1">
    <location>
        <begin position="48"/>
        <end position="64"/>
    </location>
</feature>
<keyword evidence="1" id="KW-0472">Membrane</keyword>
<feature type="transmembrane region" description="Helical" evidence="1">
    <location>
        <begin position="20"/>
        <end position="42"/>
    </location>
</feature>